<reference evidence="1 2" key="1">
    <citation type="submission" date="2019-10" db="EMBL/GenBank/DDBJ databases">
        <title>Actinomadura rubteroloni sp. nov. and Actinomadura macrotermitis sp. nov., isolated from the gut of fungus growing-termite Macrotermes natalensis.</title>
        <authorList>
            <person name="Benndorf R."/>
            <person name="Martin K."/>
            <person name="Kuefner M."/>
            <person name="De Beer W."/>
            <person name="Kaster A.-K."/>
            <person name="Vollmers J."/>
            <person name="Poulsen M."/>
            <person name="Beemelmanns C."/>
        </authorList>
    </citation>
    <scope>NUCLEOTIDE SEQUENCE [LARGE SCALE GENOMIC DNA]</scope>
    <source>
        <strain evidence="1 2">RB68</strain>
    </source>
</reference>
<keyword evidence="2" id="KW-1185">Reference proteome</keyword>
<dbReference type="EC" id="3.1.3.3" evidence="1"/>
<dbReference type="Gene3D" id="3.40.50.1240">
    <property type="entry name" value="Phosphoglycerate mutase-like"/>
    <property type="match status" value="1"/>
</dbReference>
<dbReference type="OrthoDB" id="9783269at2"/>
<name>A0A7K0BV47_9ACTN</name>
<gene>
    <name evidence="1" type="primary">pspA</name>
    <name evidence="1" type="ORF">ACRB68_28240</name>
</gene>
<dbReference type="PANTHER" id="PTHR48100:SF1">
    <property type="entry name" value="HISTIDINE PHOSPHATASE FAMILY PROTEIN-RELATED"/>
    <property type="match status" value="1"/>
</dbReference>
<dbReference type="AlphaFoldDB" id="A0A7K0BV47"/>
<proteinExistence type="predicted"/>
<dbReference type="SMART" id="SM00855">
    <property type="entry name" value="PGAM"/>
    <property type="match status" value="1"/>
</dbReference>
<dbReference type="InterPro" id="IPR013078">
    <property type="entry name" value="His_Pase_superF_clade-1"/>
</dbReference>
<dbReference type="PANTHER" id="PTHR48100">
    <property type="entry name" value="BROAD-SPECIFICITY PHOSPHATASE YOR283W-RELATED"/>
    <property type="match status" value="1"/>
</dbReference>
<evidence type="ECO:0000313" key="2">
    <source>
        <dbReference type="Proteomes" id="UP000487268"/>
    </source>
</evidence>
<dbReference type="Proteomes" id="UP000487268">
    <property type="component" value="Unassembled WGS sequence"/>
</dbReference>
<dbReference type="InterPro" id="IPR050275">
    <property type="entry name" value="PGM_Phosphatase"/>
</dbReference>
<dbReference type="EMBL" id="WEGH01000002">
    <property type="protein sequence ID" value="MQY04762.1"/>
    <property type="molecule type" value="Genomic_DNA"/>
</dbReference>
<dbReference type="GO" id="GO:0005737">
    <property type="term" value="C:cytoplasm"/>
    <property type="evidence" value="ECO:0007669"/>
    <property type="project" value="TreeGrafter"/>
</dbReference>
<dbReference type="CDD" id="cd07067">
    <property type="entry name" value="HP_PGM_like"/>
    <property type="match status" value="1"/>
</dbReference>
<dbReference type="InterPro" id="IPR029033">
    <property type="entry name" value="His_PPase_superfam"/>
</dbReference>
<dbReference type="RefSeq" id="WP_153532932.1">
    <property type="nucleotide sequence ID" value="NZ_WEGH01000002.1"/>
</dbReference>
<dbReference type="SUPFAM" id="SSF53254">
    <property type="entry name" value="Phosphoglycerate mutase-like"/>
    <property type="match status" value="1"/>
</dbReference>
<accession>A0A7K0BV47</accession>
<sequence>MGETVEYAQTRYQPPAGAATLLLIRHGASQPARADAPFPLVNGQGDPELAPEGRQQAEQVCARLAGERIDAIYVTPLRRTHQSAAPLALALGVEPSVEDDLREVHLGEWEGGAFRRMVAENVPEAQRMWAEERWDAIPGAESNESLAARVRAALDRIAAKHAGARVAVFTHGGIIAQALALASGSRPMAFLGADNASISELVVLDGNWAVRRYNDTGHLDAPAGSALT</sequence>
<organism evidence="1 2">
    <name type="scientific">Actinomadura macrotermitis</name>
    <dbReference type="NCBI Taxonomy" id="2585200"/>
    <lineage>
        <taxon>Bacteria</taxon>
        <taxon>Bacillati</taxon>
        <taxon>Actinomycetota</taxon>
        <taxon>Actinomycetes</taxon>
        <taxon>Streptosporangiales</taxon>
        <taxon>Thermomonosporaceae</taxon>
        <taxon>Actinomadura</taxon>
    </lineage>
</organism>
<protein>
    <submittedName>
        <fullName evidence="1">Phosphoserine phosphatase 1</fullName>
        <ecNumber evidence="1">3.1.3.3</ecNumber>
    </submittedName>
</protein>
<evidence type="ECO:0000313" key="1">
    <source>
        <dbReference type="EMBL" id="MQY04762.1"/>
    </source>
</evidence>
<keyword evidence="1" id="KW-0378">Hydrolase</keyword>
<dbReference type="GO" id="GO:0016791">
    <property type="term" value="F:phosphatase activity"/>
    <property type="evidence" value="ECO:0007669"/>
    <property type="project" value="TreeGrafter"/>
</dbReference>
<comment type="caution">
    <text evidence="1">The sequence shown here is derived from an EMBL/GenBank/DDBJ whole genome shotgun (WGS) entry which is preliminary data.</text>
</comment>
<dbReference type="Pfam" id="PF00300">
    <property type="entry name" value="His_Phos_1"/>
    <property type="match status" value="1"/>
</dbReference>